<evidence type="ECO:0000256" key="4">
    <source>
        <dbReference type="ARBA" id="ARBA00023136"/>
    </source>
</evidence>
<evidence type="ECO:0000256" key="5">
    <source>
        <dbReference type="SAM" id="Phobius"/>
    </source>
</evidence>
<feature type="transmembrane region" description="Helical" evidence="5">
    <location>
        <begin position="78"/>
        <end position="96"/>
    </location>
</feature>
<evidence type="ECO:0000313" key="8">
    <source>
        <dbReference type="Proteomes" id="UP000627166"/>
    </source>
</evidence>
<gene>
    <name evidence="7" type="ORF">H9637_12710</name>
</gene>
<feature type="domain" description="ABC-2 type transporter transmembrane" evidence="6">
    <location>
        <begin position="4"/>
        <end position="205"/>
    </location>
</feature>
<evidence type="ECO:0000256" key="1">
    <source>
        <dbReference type="ARBA" id="ARBA00004141"/>
    </source>
</evidence>
<name>A0ABR8YUD8_9CLOT</name>
<dbReference type="RefSeq" id="WP_191740852.1">
    <property type="nucleotide sequence ID" value="NZ_JACSQB010000101.1"/>
</dbReference>
<evidence type="ECO:0000259" key="6">
    <source>
        <dbReference type="Pfam" id="PF01061"/>
    </source>
</evidence>
<feature type="transmembrane region" description="Helical" evidence="5">
    <location>
        <begin position="133"/>
        <end position="155"/>
    </location>
</feature>
<protein>
    <submittedName>
        <fullName evidence="7">ABC transporter permease</fullName>
    </submittedName>
</protein>
<feature type="transmembrane region" description="Helical" evidence="5">
    <location>
        <begin position="102"/>
        <end position="121"/>
    </location>
</feature>
<keyword evidence="8" id="KW-1185">Reference proteome</keyword>
<sequence length="252" mass="28942">MRGIIAIFMKEFKIQLQYKVFWINMSLTPFFMIAPYVFTAKGVDKNMEGMVLVGTLIWYWLNQYFFSLGNAFSEEREIGTLVSIALSPMSILKFLIGKGLWIFVQCTYITSITMIVFKIIGIKEGTAIQMLGIYCLSGIYMFAFSIFFSAMVLYFKKLSSVNFMIQQGLGLVSGMTVDVKSYSKYIKVISNMIPLTFAIKLGRGILDGISKEEILIMFMILTLLSVIYFVVGALMIKKIERHLRYKGEWELW</sequence>
<proteinExistence type="predicted"/>
<dbReference type="Pfam" id="PF01061">
    <property type="entry name" value="ABC2_membrane"/>
    <property type="match status" value="1"/>
</dbReference>
<keyword evidence="2 5" id="KW-0812">Transmembrane</keyword>
<dbReference type="InterPro" id="IPR051784">
    <property type="entry name" value="Nod_factor_ABC_transporter"/>
</dbReference>
<dbReference type="Proteomes" id="UP000627166">
    <property type="component" value="Unassembled WGS sequence"/>
</dbReference>
<keyword evidence="3 5" id="KW-1133">Transmembrane helix</keyword>
<organism evidence="7 8">
    <name type="scientific">Clostridium faecium</name>
    <dbReference type="NCBI Taxonomy" id="2762223"/>
    <lineage>
        <taxon>Bacteria</taxon>
        <taxon>Bacillati</taxon>
        <taxon>Bacillota</taxon>
        <taxon>Clostridia</taxon>
        <taxon>Eubacteriales</taxon>
        <taxon>Clostridiaceae</taxon>
        <taxon>Clostridium</taxon>
    </lineage>
</organism>
<feature type="transmembrane region" description="Helical" evidence="5">
    <location>
        <begin position="214"/>
        <end position="236"/>
    </location>
</feature>
<feature type="transmembrane region" description="Helical" evidence="5">
    <location>
        <begin position="50"/>
        <end position="66"/>
    </location>
</feature>
<dbReference type="EMBL" id="JACSQB010000101">
    <property type="protein sequence ID" value="MBD8047893.1"/>
    <property type="molecule type" value="Genomic_DNA"/>
</dbReference>
<evidence type="ECO:0000256" key="2">
    <source>
        <dbReference type="ARBA" id="ARBA00022692"/>
    </source>
</evidence>
<comment type="caution">
    <text evidence="7">The sequence shown here is derived from an EMBL/GenBank/DDBJ whole genome shotgun (WGS) entry which is preliminary data.</text>
</comment>
<feature type="transmembrane region" description="Helical" evidence="5">
    <location>
        <begin position="20"/>
        <end position="38"/>
    </location>
</feature>
<keyword evidence="4 5" id="KW-0472">Membrane</keyword>
<dbReference type="PANTHER" id="PTHR43229:SF2">
    <property type="entry name" value="NODULATION PROTEIN J"/>
    <property type="match status" value="1"/>
</dbReference>
<dbReference type="PANTHER" id="PTHR43229">
    <property type="entry name" value="NODULATION PROTEIN J"/>
    <property type="match status" value="1"/>
</dbReference>
<dbReference type="InterPro" id="IPR013525">
    <property type="entry name" value="ABC2_TM"/>
</dbReference>
<accession>A0ABR8YUD8</accession>
<reference evidence="7 8" key="1">
    <citation type="submission" date="2020-08" db="EMBL/GenBank/DDBJ databases">
        <title>A Genomic Blueprint of the Chicken Gut Microbiome.</title>
        <authorList>
            <person name="Gilroy R."/>
            <person name="Ravi A."/>
            <person name="Getino M."/>
            <person name="Pursley I."/>
            <person name="Horton D.L."/>
            <person name="Alikhan N.-F."/>
            <person name="Baker D."/>
            <person name="Gharbi K."/>
            <person name="Hall N."/>
            <person name="Watson M."/>
            <person name="Adriaenssens E.M."/>
            <person name="Foster-Nyarko E."/>
            <person name="Jarju S."/>
            <person name="Secka A."/>
            <person name="Antonio M."/>
            <person name="Oren A."/>
            <person name="Chaudhuri R."/>
            <person name="La Ragione R.M."/>
            <person name="Hildebrand F."/>
            <person name="Pallen M.J."/>
        </authorList>
    </citation>
    <scope>NUCLEOTIDE SEQUENCE [LARGE SCALE GENOMIC DNA]</scope>
    <source>
        <strain evidence="7 8">N37</strain>
    </source>
</reference>
<evidence type="ECO:0000313" key="7">
    <source>
        <dbReference type="EMBL" id="MBD8047893.1"/>
    </source>
</evidence>
<evidence type="ECO:0000256" key="3">
    <source>
        <dbReference type="ARBA" id="ARBA00022989"/>
    </source>
</evidence>
<comment type="subcellular location">
    <subcellularLocation>
        <location evidence="1">Membrane</location>
        <topology evidence="1">Multi-pass membrane protein</topology>
    </subcellularLocation>
</comment>